<organism evidence="1">
    <name type="scientific">Rhodococcus hoagii</name>
    <name type="common">Corynebacterium equii</name>
    <dbReference type="NCBI Taxonomy" id="43767"/>
    <lineage>
        <taxon>Bacteria</taxon>
        <taxon>Bacillati</taxon>
        <taxon>Actinomycetota</taxon>
        <taxon>Actinomycetes</taxon>
        <taxon>Mycobacteriales</taxon>
        <taxon>Nocardiaceae</taxon>
        <taxon>Prescottella</taxon>
    </lineage>
</organism>
<evidence type="ECO:0000313" key="1">
    <source>
        <dbReference type="EMBL" id="AKF16004.1"/>
    </source>
</evidence>
<dbReference type="EMBL" id="KP851975">
    <property type="protein sequence ID" value="AKF16004.1"/>
    <property type="molecule type" value="Genomic_DNA"/>
</dbReference>
<geneLocation type="plasmid" evidence="1">
    <name>pVAPN2012</name>
</geneLocation>
<evidence type="ECO:0008006" key="3">
    <source>
        <dbReference type="Google" id="ProtNLM"/>
    </source>
</evidence>
<accession>A0A0F6WFS4</accession>
<evidence type="ECO:0000313" key="2">
    <source>
        <dbReference type="EMBL" id="AKG90504.1"/>
    </source>
</evidence>
<reference evidence="1" key="1">
    <citation type="journal article" date="2015" name="Infect. Immun.">
        <title>An Invertron-Like Linear Plasmid Mediates Intracellular Survival and Virulence in Bovine Isolates of Rhodococcus equi.</title>
        <authorList>
            <person name="Valero-Rello A."/>
            <person name="Hapeshi A."/>
            <person name="Anastasi E."/>
            <person name="Alvarez S."/>
            <person name="Scortti M."/>
            <person name="Meijer W.G."/>
            <person name="MacArthur I."/>
            <person name="Vazquez-Boland J.A."/>
        </authorList>
    </citation>
    <scope>NUCLEOTIDE SEQUENCE</scope>
    <source>
        <strain evidence="2">PAM1571</strain>
        <strain evidence="1">PAM2012</strain>
        <plasmid evidence="2">pVAPN1571</plasmid>
        <plasmid evidence="1">pVAPN2012</plasmid>
    </source>
</reference>
<dbReference type="RefSeq" id="WP_233279768.1">
    <property type="nucleotide sequence ID" value="NZ_KF439868.1"/>
</dbReference>
<proteinExistence type="predicted"/>
<geneLocation type="plasmid" evidence="2">
    <name>pVAPN1571</name>
</geneLocation>
<dbReference type="AlphaFoldDB" id="A0A0F6WFS4"/>
<sequence length="255" mass="27241">MNTLDGAGAVRLATDRPDAFAIKVDGHDRIGDKALREVLASHLPNTSGTACTACEFVYTPDLPLCPTVARTLRELSSGYARPQTATSPLARFSTERLRAMAREHCGEGRCRRCGFVYSGEVRTCPTYRRISAQLEARAKAPVTQTVAGQGLCAGKGAGWTVAGHDPRPWKRAIAACSLCPLLAQCEAQLAAGGKVSEQIMAGRLFSTSGDEIVAEKVDDYALARGRRKKKEKPAPLTPTAPRVARQLALFDCAAA</sequence>
<name>A0A0F6WFS4_RHOHA</name>
<dbReference type="EMBL" id="KF439868">
    <property type="protein sequence ID" value="AKG90504.1"/>
    <property type="molecule type" value="Genomic_DNA"/>
</dbReference>
<gene>
    <name evidence="1" type="ORF">pVAPN2012_0450</name>
    <name evidence="2" type="ORF">pVAPN_0450</name>
</gene>
<protein>
    <recommendedName>
        <fullName evidence="3">4Fe-4S Wbl-type domain-containing protein</fullName>
    </recommendedName>
</protein>
<keyword evidence="1" id="KW-0614">Plasmid</keyword>